<evidence type="ECO:0000313" key="1">
    <source>
        <dbReference type="EMBL" id="KAJ8000559.1"/>
    </source>
</evidence>
<keyword evidence="2" id="KW-1185">Reference proteome</keyword>
<sequence>MLSPPMSLLYLAVSIRCGKSGVDVHLLNHDGVMGRCQPRAITARQPLTAPRSVGIQGEDVRVRTGGGRAFVFLG</sequence>
<organism evidence="1 2">
    <name type="scientific">Dallia pectoralis</name>
    <name type="common">Alaska blackfish</name>
    <dbReference type="NCBI Taxonomy" id="75939"/>
    <lineage>
        <taxon>Eukaryota</taxon>
        <taxon>Metazoa</taxon>
        <taxon>Chordata</taxon>
        <taxon>Craniata</taxon>
        <taxon>Vertebrata</taxon>
        <taxon>Euteleostomi</taxon>
        <taxon>Actinopterygii</taxon>
        <taxon>Neopterygii</taxon>
        <taxon>Teleostei</taxon>
        <taxon>Protacanthopterygii</taxon>
        <taxon>Esociformes</taxon>
        <taxon>Umbridae</taxon>
        <taxon>Dallia</taxon>
    </lineage>
</organism>
<gene>
    <name evidence="1" type="ORF">DPEC_G00181360</name>
</gene>
<name>A0ACC2GA83_DALPE</name>
<dbReference type="Proteomes" id="UP001157502">
    <property type="component" value="Chromosome 15"/>
</dbReference>
<protein>
    <submittedName>
        <fullName evidence="1">Uncharacterized protein</fullName>
    </submittedName>
</protein>
<dbReference type="EMBL" id="CM055742">
    <property type="protein sequence ID" value="KAJ8000559.1"/>
    <property type="molecule type" value="Genomic_DNA"/>
</dbReference>
<reference evidence="1" key="1">
    <citation type="submission" date="2021-05" db="EMBL/GenBank/DDBJ databases">
        <authorList>
            <person name="Pan Q."/>
            <person name="Jouanno E."/>
            <person name="Zahm M."/>
            <person name="Klopp C."/>
            <person name="Cabau C."/>
            <person name="Louis A."/>
            <person name="Berthelot C."/>
            <person name="Parey E."/>
            <person name="Roest Crollius H."/>
            <person name="Montfort J."/>
            <person name="Robinson-Rechavi M."/>
            <person name="Bouchez O."/>
            <person name="Lampietro C."/>
            <person name="Lopez Roques C."/>
            <person name="Donnadieu C."/>
            <person name="Postlethwait J."/>
            <person name="Bobe J."/>
            <person name="Dillon D."/>
            <person name="Chandos A."/>
            <person name="von Hippel F."/>
            <person name="Guiguen Y."/>
        </authorList>
    </citation>
    <scope>NUCLEOTIDE SEQUENCE</scope>
    <source>
        <strain evidence="1">YG-Jan2019</strain>
    </source>
</reference>
<evidence type="ECO:0000313" key="2">
    <source>
        <dbReference type="Proteomes" id="UP001157502"/>
    </source>
</evidence>
<proteinExistence type="predicted"/>
<comment type="caution">
    <text evidence="1">The sequence shown here is derived from an EMBL/GenBank/DDBJ whole genome shotgun (WGS) entry which is preliminary data.</text>
</comment>
<accession>A0ACC2GA83</accession>